<keyword evidence="11" id="KW-1133">Transmembrane helix</keyword>
<evidence type="ECO:0000256" key="14">
    <source>
        <dbReference type="ARBA" id="ARBA00029692"/>
    </source>
</evidence>
<evidence type="ECO:0000256" key="15">
    <source>
        <dbReference type="ARBA" id="ARBA00034505"/>
    </source>
</evidence>
<keyword evidence="19" id="KW-1185">Reference proteome</keyword>
<comment type="similarity">
    <text evidence="3">Belongs to the pex2/pex10/pex12 family.</text>
</comment>
<accession>A0A427XMC4</accession>
<keyword evidence="7" id="KW-0479">Metal-binding</keyword>
<keyword evidence="12" id="KW-0472">Membrane</keyword>
<dbReference type="STRING" id="105984.A0A427XMC4"/>
<dbReference type="OrthoDB" id="107372at2759"/>
<dbReference type="GeneID" id="39594267"/>
<evidence type="ECO:0000256" key="6">
    <source>
        <dbReference type="ARBA" id="ARBA00022692"/>
    </source>
</evidence>
<dbReference type="GO" id="GO:0016562">
    <property type="term" value="P:protein import into peroxisome matrix, receptor recycling"/>
    <property type="evidence" value="ECO:0007669"/>
    <property type="project" value="UniProtKB-ARBA"/>
</dbReference>
<dbReference type="PANTHER" id="PTHR12888:SF0">
    <property type="entry name" value="PEROXISOME ASSEMBLY PROTEIN 12"/>
    <property type="match status" value="1"/>
</dbReference>
<feature type="region of interest" description="Disordered" evidence="16">
    <location>
        <begin position="276"/>
        <end position="300"/>
    </location>
</feature>
<evidence type="ECO:0000256" key="10">
    <source>
        <dbReference type="ARBA" id="ARBA00022927"/>
    </source>
</evidence>
<organism evidence="18 19">
    <name type="scientific">Apiotrichum porosum</name>
    <dbReference type="NCBI Taxonomy" id="105984"/>
    <lineage>
        <taxon>Eukaryota</taxon>
        <taxon>Fungi</taxon>
        <taxon>Dikarya</taxon>
        <taxon>Basidiomycota</taxon>
        <taxon>Agaricomycotina</taxon>
        <taxon>Tremellomycetes</taxon>
        <taxon>Trichosporonales</taxon>
        <taxon>Trichosporonaceae</taxon>
        <taxon>Apiotrichum</taxon>
    </lineage>
</organism>
<dbReference type="GO" id="GO:0016874">
    <property type="term" value="F:ligase activity"/>
    <property type="evidence" value="ECO:0007669"/>
    <property type="project" value="UniProtKB-KW"/>
</dbReference>
<evidence type="ECO:0000313" key="18">
    <source>
        <dbReference type="EMBL" id="RSH80051.1"/>
    </source>
</evidence>
<name>A0A427XMC4_9TREE</name>
<evidence type="ECO:0000256" key="7">
    <source>
        <dbReference type="ARBA" id="ARBA00022723"/>
    </source>
</evidence>
<keyword evidence="5" id="KW-0813">Transport</keyword>
<dbReference type="Pfam" id="PF04757">
    <property type="entry name" value="Pex2_Pex12"/>
    <property type="match status" value="1"/>
</dbReference>
<dbReference type="GO" id="GO:1990429">
    <property type="term" value="C:peroxisomal importomer complex"/>
    <property type="evidence" value="ECO:0007669"/>
    <property type="project" value="TreeGrafter"/>
</dbReference>
<dbReference type="SUPFAM" id="SSF57850">
    <property type="entry name" value="RING/U-box"/>
    <property type="match status" value="1"/>
</dbReference>
<dbReference type="GO" id="GO:0005778">
    <property type="term" value="C:peroxisomal membrane"/>
    <property type="evidence" value="ECO:0007669"/>
    <property type="project" value="UniProtKB-SubCell"/>
</dbReference>
<comment type="subunit">
    <text evidence="15">Component of the PEX2-PEX10-PEX12 retrotranslocation channel, composed of PEX2, PEX10 and PEX12.</text>
</comment>
<protein>
    <recommendedName>
        <fullName evidence="4">Peroxisome assembly protein 12</fullName>
    </recommendedName>
    <alternativeName>
        <fullName evidence="14">Peroxin-12</fullName>
    </alternativeName>
</protein>
<evidence type="ECO:0000256" key="11">
    <source>
        <dbReference type="ARBA" id="ARBA00022989"/>
    </source>
</evidence>
<feature type="domain" description="Pex N-terminal" evidence="17">
    <location>
        <begin position="30"/>
        <end position="246"/>
    </location>
</feature>
<comment type="subcellular location">
    <subcellularLocation>
        <location evidence="1">Peroxisome membrane</location>
        <topology evidence="1">Multi-pass membrane protein</topology>
    </subcellularLocation>
</comment>
<comment type="pathway">
    <text evidence="2">Protein modification; protein ubiquitination.</text>
</comment>
<evidence type="ECO:0000256" key="12">
    <source>
        <dbReference type="ARBA" id="ARBA00023136"/>
    </source>
</evidence>
<evidence type="ECO:0000256" key="16">
    <source>
        <dbReference type="SAM" id="MobiDB-lite"/>
    </source>
</evidence>
<evidence type="ECO:0000256" key="2">
    <source>
        <dbReference type="ARBA" id="ARBA00004906"/>
    </source>
</evidence>
<proteinExistence type="inferred from homology"/>
<dbReference type="RefSeq" id="XP_028475160.1">
    <property type="nucleotide sequence ID" value="XM_028624992.1"/>
</dbReference>
<dbReference type="InterPro" id="IPR006845">
    <property type="entry name" value="Pex_N"/>
</dbReference>
<keyword evidence="13" id="KW-0576">Peroxisome</keyword>
<evidence type="ECO:0000256" key="3">
    <source>
        <dbReference type="ARBA" id="ARBA00008704"/>
    </source>
</evidence>
<evidence type="ECO:0000256" key="4">
    <source>
        <dbReference type="ARBA" id="ARBA00018980"/>
    </source>
</evidence>
<evidence type="ECO:0000256" key="13">
    <source>
        <dbReference type="ARBA" id="ARBA00023140"/>
    </source>
</evidence>
<dbReference type="Proteomes" id="UP000279236">
    <property type="component" value="Unassembled WGS sequence"/>
</dbReference>
<evidence type="ECO:0000259" key="17">
    <source>
        <dbReference type="Pfam" id="PF04757"/>
    </source>
</evidence>
<dbReference type="GO" id="GO:0004842">
    <property type="term" value="F:ubiquitin-protein transferase activity"/>
    <property type="evidence" value="ECO:0007669"/>
    <property type="project" value="TreeGrafter"/>
</dbReference>
<evidence type="ECO:0000256" key="8">
    <source>
        <dbReference type="ARBA" id="ARBA00022771"/>
    </source>
</evidence>
<evidence type="ECO:0000256" key="1">
    <source>
        <dbReference type="ARBA" id="ARBA00004585"/>
    </source>
</evidence>
<gene>
    <name evidence="18" type="primary">PEX12</name>
    <name evidence="18" type="ORF">EHS24_009724</name>
</gene>
<evidence type="ECO:0000256" key="9">
    <source>
        <dbReference type="ARBA" id="ARBA00022833"/>
    </source>
</evidence>
<dbReference type="GO" id="GO:0006513">
    <property type="term" value="P:protein monoubiquitination"/>
    <property type="evidence" value="ECO:0007669"/>
    <property type="project" value="TreeGrafter"/>
</dbReference>
<reference evidence="18 19" key="1">
    <citation type="submission" date="2018-11" db="EMBL/GenBank/DDBJ databases">
        <title>Genome sequence of Apiotrichum porosum DSM 27194.</title>
        <authorList>
            <person name="Aliyu H."/>
            <person name="Gorte O."/>
            <person name="Ochsenreither K."/>
        </authorList>
    </citation>
    <scope>NUCLEOTIDE SEQUENCE [LARGE SCALE GENOMIC DNA]</scope>
    <source>
        <strain evidence="18 19">DSM 27194</strain>
    </source>
</reference>
<dbReference type="GO" id="GO:0008270">
    <property type="term" value="F:zinc ion binding"/>
    <property type="evidence" value="ECO:0007669"/>
    <property type="project" value="UniProtKB-KW"/>
</dbReference>
<evidence type="ECO:0000256" key="5">
    <source>
        <dbReference type="ARBA" id="ARBA00022448"/>
    </source>
</evidence>
<keyword evidence="18" id="KW-0436">Ligase</keyword>
<dbReference type="PANTHER" id="PTHR12888">
    <property type="entry name" value="PEROXISOME ASSEMBLY PROTEIN 12 PEROXIN-12"/>
    <property type="match status" value="1"/>
</dbReference>
<comment type="caution">
    <text evidence="18">The sequence shown here is derived from an EMBL/GenBank/DDBJ whole genome shotgun (WGS) entry which is preliminary data.</text>
</comment>
<dbReference type="EMBL" id="RSCE01000009">
    <property type="protein sequence ID" value="RSH80051.1"/>
    <property type="molecule type" value="Genomic_DNA"/>
</dbReference>
<keyword evidence="10" id="KW-0653">Protein transport</keyword>
<keyword evidence="8" id="KW-0863">Zinc-finger</keyword>
<sequence length="379" mass="42437">MPASTPTPLFPEAGPSNPHLRPHLVELIPQEQLRLVLHPVFRYVLTYLAQHYPRYFLRIVNRHEEAFALVLALVEKHHLWKHNASLSEYFYGLRLVPTHIPTPRLGQLAGPQPRLSKRQRWGMLLVLVGLPYVRARADDAFDRWSTQNDPDLAMADHGAPLNRMQRLFVATYPYAVTTFEGALLANDLAYLFNKTDYYRPWHRWLGVRVERRMNEDDPSGNGLWSKLPPFLPPLLLALKFAQWWFSPTSPRSLPTTQASTSLHTLVRPPRPLSILPESGLLTPPPSPPPGASDDSAVPAAPTTTITPEAYTIDVAGFGHCPICKGKWANPAILPSGWVVCWRCGWDAIAGEGEAGEAGKGRCPITGVEVHPDELRRVLV</sequence>
<dbReference type="AlphaFoldDB" id="A0A427XMC4"/>
<keyword evidence="9" id="KW-0862">Zinc</keyword>
<keyword evidence="6" id="KW-0812">Transmembrane</keyword>
<evidence type="ECO:0000313" key="19">
    <source>
        <dbReference type="Proteomes" id="UP000279236"/>
    </source>
</evidence>
<feature type="compositionally biased region" description="Low complexity" evidence="16">
    <location>
        <begin position="291"/>
        <end position="300"/>
    </location>
</feature>
<dbReference type="InterPro" id="IPR017375">
    <property type="entry name" value="PEX12"/>
</dbReference>